<dbReference type="EMBL" id="NHOI01000010">
    <property type="protein sequence ID" value="OVZ87500.1"/>
    <property type="molecule type" value="Genomic_DNA"/>
</dbReference>
<feature type="signal peptide" evidence="1">
    <location>
        <begin position="1"/>
        <end position="22"/>
    </location>
</feature>
<dbReference type="Gene3D" id="3.90.210.10">
    <property type="entry name" value="Heat-Labile Enterotoxin, subunit A"/>
    <property type="match status" value="1"/>
</dbReference>
<dbReference type="GO" id="GO:0003950">
    <property type="term" value="F:NAD+ poly-ADP-ribosyltransferase activity"/>
    <property type="evidence" value="ECO:0007669"/>
    <property type="project" value="InterPro"/>
</dbReference>
<dbReference type="Proteomes" id="UP000196440">
    <property type="component" value="Unassembled WGS sequence"/>
</dbReference>
<reference evidence="2 3" key="1">
    <citation type="submission" date="2017-05" db="EMBL/GenBank/DDBJ databases">
        <title>Whole genome sequencing of Yersinia kristensenii.</title>
        <authorList>
            <person name="Campioni F."/>
        </authorList>
    </citation>
    <scope>NUCLEOTIDE SEQUENCE [LARGE SCALE GENOMIC DNA]</scope>
    <source>
        <strain evidence="2 3">CFSAN060536</strain>
    </source>
</reference>
<dbReference type="RefSeq" id="WP_050085257.1">
    <property type="nucleotide sequence ID" value="NZ_CBCPKE010000002.1"/>
</dbReference>
<gene>
    <name evidence="2" type="ORF">CBW57_07850</name>
</gene>
<evidence type="ECO:0000313" key="2">
    <source>
        <dbReference type="EMBL" id="OVZ87500.1"/>
    </source>
</evidence>
<dbReference type="Pfam" id="PF02917">
    <property type="entry name" value="Pertussis_S1"/>
    <property type="match status" value="1"/>
</dbReference>
<dbReference type="GO" id="GO:0005576">
    <property type="term" value="C:extracellular region"/>
    <property type="evidence" value="ECO:0007669"/>
    <property type="project" value="InterPro"/>
</dbReference>
<protein>
    <submittedName>
        <fullName evidence="2">Enterotoxin</fullName>
    </submittedName>
</protein>
<keyword evidence="1" id="KW-0732">Signal</keyword>
<dbReference type="InterPro" id="IPR003898">
    <property type="entry name" value="Borpert_toxA"/>
</dbReference>
<accession>A0A209A492</accession>
<dbReference type="PRINTS" id="PR01395">
    <property type="entry name" value="BORPETOXINA"/>
</dbReference>
<dbReference type="AlphaFoldDB" id="A0A209A492"/>
<evidence type="ECO:0000256" key="1">
    <source>
        <dbReference type="SAM" id="SignalP"/>
    </source>
</evidence>
<sequence length="257" mass="29406">MKRCQLMVLLFISCVISMGGWAKPPDIVWRVDTRDHQEIFSQGFHSLGDNDSVVEHLSGRSCRGDHTTSADSIFISTTADKIFAYNYLERVLKKIQTTMGSDALVYLYQIRADSNMYSADYTLDFILRVGASGMQQELHHIFRYSPFLSEWMAHSRILGEQIMSATSYLLRQGKVIANEFMPNPLYRQTRSSASANPYRNALIIPSTLNIMRVWMLRMGIRPMVRACFGSMKSTNHKRGIDSIYRGHGRMFKLIAIL</sequence>
<feature type="chain" id="PRO_5011516776" evidence="1">
    <location>
        <begin position="23"/>
        <end position="257"/>
    </location>
</feature>
<name>A0A209A492_YERIN</name>
<comment type="caution">
    <text evidence="2">The sequence shown here is derived from an EMBL/GenBank/DDBJ whole genome shotgun (WGS) entry which is preliminary data.</text>
</comment>
<organism evidence="2 3">
    <name type="scientific">Yersinia intermedia</name>
    <dbReference type="NCBI Taxonomy" id="631"/>
    <lineage>
        <taxon>Bacteria</taxon>
        <taxon>Pseudomonadati</taxon>
        <taxon>Pseudomonadota</taxon>
        <taxon>Gammaproteobacteria</taxon>
        <taxon>Enterobacterales</taxon>
        <taxon>Yersiniaceae</taxon>
        <taxon>Yersinia</taxon>
    </lineage>
</organism>
<evidence type="ECO:0000313" key="3">
    <source>
        <dbReference type="Proteomes" id="UP000196440"/>
    </source>
</evidence>
<dbReference type="SUPFAM" id="SSF56399">
    <property type="entry name" value="ADP-ribosylation"/>
    <property type="match status" value="1"/>
</dbReference>
<proteinExistence type="predicted"/>